<evidence type="ECO:0000256" key="4">
    <source>
        <dbReference type="ARBA" id="ARBA00022475"/>
    </source>
</evidence>
<feature type="transmembrane region" description="Helical" evidence="9">
    <location>
        <begin position="266"/>
        <end position="285"/>
    </location>
</feature>
<keyword evidence="4" id="KW-1003">Cell membrane</keyword>
<evidence type="ECO:0000256" key="9">
    <source>
        <dbReference type="SAM" id="Phobius"/>
    </source>
</evidence>
<comment type="caution">
    <text evidence="10">The sequence shown here is derived from an EMBL/GenBank/DDBJ whole genome shotgun (WGS) entry which is preliminary data.</text>
</comment>
<evidence type="ECO:0000256" key="7">
    <source>
        <dbReference type="ARBA" id="ARBA00023136"/>
    </source>
</evidence>
<dbReference type="InterPro" id="IPR002549">
    <property type="entry name" value="AI-2E-like"/>
</dbReference>
<dbReference type="RefSeq" id="WP_262397694.1">
    <property type="nucleotide sequence ID" value="NZ_JACRTC010000004.1"/>
</dbReference>
<feature type="transmembrane region" description="Helical" evidence="9">
    <location>
        <begin position="292"/>
        <end position="313"/>
    </location>
</feature>
<feature type="transmembrane region" description="Helical" evidence="9">
    <location>
        <begin position="12"/>
        <end position="31"/>
    </location>
</feature>
<keyword evidence="5 9" id="KW-0812">Transmembrane</keyword>
<reference evidence="10" key="1">
    <citation type="submission" date="2020-08" db="EMBL/GenBank/DDBJ databases">
        <title>Genome public.</title>
        <authorList>
            <person name="Liu C."/>
            <person name="Sun Q."/>
        </authorList>
    </citation>
    <scope>NUCLEOTIDE SEQUENCE</scope>
    <source>
        <strain evidence="10">NSJ-54</strain>
    </source>
</reference>
<dbReference type="AlphaFoldDB" id="A0A926EF75"/>
<gene>
    <name evidence="10" type="ORF">H8709_07090</name>
</gene>
<feature type="transmembrane region" description="Helical" evidence="9">
    <location>
        <begin position="43"/>
        <end position="67"/>
    </location>
</feature>
<protein>
    <submittedName>
        <fullName evidence="10">AI-2E family transporter</fullName>
    </submittedName>
</protein>
<proteinExistence type="inferred from homology"/>
<feature type="transmembrane region" description="Helical" evidence="9">
    <location>
        <begin position="243"/>
        <end position="260"/>
    </location>
</feature>
<evidence type="ECO:0000313" key="10">
    <source>
        <dbReference type="EMBL" id="MBC8570597.1"/>
    </source>
</evidence>
<dbReference type="GO" id="GO:0005886">
    <property type="term" value="C:plasma membrane"/>
    <property type="evidence" value="ECO:0007669"/>
    <property type="project" value="UniProtKB-SubCell"/>
</dbReference>
<evidence type="ECO:0000313" key="11">
    <source>
        <dbReference type="Proteomes" id="UP000660861"/>
    </source>
</evidence>
<dbReference type="Proteomes" id="UP000660861">
    <property type="component" value="Unassembled WGS sequence"/>
</dbReference>
<keyword evidence="6 9" id="KW-1133">Transmembrane helix</keyword>
<keyword evidence="3" id="KW-0813">Transport</keyword>
<dbReference type="Pfam" id="PF01594">
    <property type="entry name" value="AI-2E_transport"/>
    <property type="match status" value="1"/>
</dbReference>
<dbReference type="PANTHER" id="PTHR21716:SF53">
    <property type="entry name" value="PERMEASE PERM-RELATED"/>
    <property type="match status" value="1"/>
</dbReference>
<evidence type="ECO:0000256" key="5">
    <source>
        <dbReference type="ARBA" id="ARBA00022692"/>
    </source>
</evidence>
<evidence type="ECO:0000256" key="6">
    <source>
        <dbReference type="ARBA" id="ARBA00022989"/>
    </source>
</evidence>
<keyword evidence="11" id="KW-1185">Reference proteome</keyword>
<dbReference type="EMBL" id="JACRTC010000004">
    <property type="protein sequence ID" value="MBC8570597.1"/>
    <property type="molecule type" value="Genomic_DNA"/>
</dbReference>
<comment type="subcellular location">
    <subcellularLocation>
        <location evidence="1">Cell membrane</location>
        <topology evidence="1">Multi-pass membrane protein</topology>
    </subcellularLocation>
</comment>
<sequence length="451" mass="50733">MKFHWDRRYTSRTISNILVLAAGVAIFLIFWNMGSIFSGLRRILSLLTPFLFGFAIAYLLNTPMNFFERLYGRMLERDKPRKKAKRTLAVITTYLVALIVLVALFSFILPQLVNSVYLLARNIPYYVSQLTTFVNKILQEQPEIYDAVSKFMISGEEIMTKALELANIALPKVLDFSMSLGSGVANFFLGIVVSFYLLMSKEKFCAQIKKVMYAFLPEGFVDGAINLARHSHQIFNGFITGKVLDGCIVGSLCFLFLTLFRWPYPILVAVIMGVCSLIPFFGAIIGAVISTLIILMVNPIQAIWFVIFIVVLQQIDGNIIDPKISGSKTGLPAFWALLAIIVAGGEFGFLGMLLGIPLFAVIYSIVRGLTEKRLEKRGLPWRTAEYEAEPQQIHLGSGKKVQMPFMRKGKYGNNEVYPPPKKIEDDAPKPPRSEPYPAPWEDQPDGEDKRK</sequence>
<dbReference type="PANTHER" id="PTHR21716">
    <property type="entry name" value="TRANSMEMBRANE PROTEIN"/>
    <property type="match status" value="1"/>
</dbReference>
<dbReference type="GO" id="GO:0055085">
    <property type="term" value="P:transmembrane transport"/>
    <property type="evidence" value="ECO:0007669"/>
    <property type="project" value="TreeGrafter"/>
</dbReference>
<feature type="compositionally biased region" description="Basic and acidic residues" evidence="8">
    <location>
        <begin position="421"/>
        <end position="432"/>
    </location>
</feature>
<keyword evidence="7 9" id="KW-0472">Membrane</keyword>
<feature type="transmembrane region" description="Helical" evidence="9">
    <location>
        <begin position="88"/>
        <end position="109"/>
    </location>
</feature>
<organism evidence="10 11">
    <name type="scientific">Zongyangia hominis</name>
    <dbReference type="NCBI Taxonomy" id="2763677"/>
    <lineage>
        <taxon>Bacteria</taxon>
        <taxon>Bacillati</taxon>
        <taxon>Bacillota</taxon>
        <taxon>Clostridia</taxon>
        <taxon>Eubacteriales</taxon>
        <taxon>Oscillospiraceae</taxon>
        <taxon>Zongyangia</taxon>
    </lineage>
</organism>
<accession>A0A926EF75</accession>
<feature type="region of interest" description="Disordered" evidence="8">
    <location>
        <begin position="410"/>
        <end position="451"/>
    </location>
</feature>
<name>A0A926EF75_9FIRM</name>
<feature type="transmembrane region" description="Helical" evidence="9">
    <location>
        <begin position="180"/>
        <end position="199"/>
    </location>
</feature>
<evidence type="ECO:0000256" key="2">
    <source>
        <dbReference type="ARBA" id="ARBA00009773"/>
    </source>
</evidence>
<feature type="transmembrane region" description="Helical" evidence="9">
    <location>
        <begin position="333"/>
        <end position="366"/>
    </location>
</feature>
<comment type="similarity">
    <text evidence="2">Belongs to the autoinducer-2 exporter (AI-2E) (TC 2.A.86) family.</text>
</comment>
<evidence type="ECO:0000256" key="1">
    <source>
        <dbReference type="ARBA" id="ARBA00004651"/>
    </source>
</evidence>
<evidence type="ECO:0000256" key="3">
    <source>
        <dbReference type="ARBA" id="ARBA00022448"/>
    </source>
</evidence>
<evidence type="ECO:0000256" key="8">
    <source>
        <dbReference type="SAM" id="MobiDB-lite"/>
    </source>
</evidence>